<protein>
    <submittedName>
        <fullName evidence="1">Uncharacterized protein</fullName>
    </submittedName>
</protein>
<organism evidence="1 2">
    <name type="scientific">Megalurothrips usitatus</name>
    <name type="common">bean blossom thrips</name>
    <dbReference type="NCBI Taxonomy" id="439358"/>
    <lineage>
        <taxon>Eukaryota</taxon>
        <taxon>Metazoa</taxon>
        <taxon>Ecdysozoa</taxon>
        <taxon>Arthropoda</taxon>
        <taxon>Hexapoda</taxon>
        <taxon>Insecta</taxon>
        <taxon>Pterygota</taxon>
        <taxon>Neoptera</taxon>
        <taxon>Paraneoptera</taxon>
        <taxon>Thysanoptera</taxon>
        <taxon>Terebrantia</taxon>
        <taxon>Thripoidea</taxon>
        <taxon>Thripidae</taxon>
        <taxon>Megalurothrips</taxon>
    </lineage>
</organism>
<dbReference type="EMBL" id="JAPTSV010000005">
    <property type="protein sequence ID" value="KAJ1528114.1"/>
    <property type="molecule type" value="Genomic_DNA"/>
</dbReference>
<dbReference type="AlphaFoldDB" id="A0AAV7XX47"/>
<accession>A0AAV7XX47</accession>
<evidence type="ECO:0000313" key="2">
    <source>
        <dbReference type="Proteomes" id="UP001075354"/>
    </source>
</evidence>
<comment type="caution">
    <text evidence="1">The sequence shown here is derived from an EMBL/GenBank/DDBJ whole genome shotgun (WGS) entry which is preliminary data.</text>
</comment>
<sequence length="83" mass="10001">MTEHLPEFVRPMFGEHVLRQRPCLIPKGFYSFADQPMNWSFPKFPVLPYGHFRARFEIAHLKETLLCSYMEGRIIPQQKRYRS</sequence>
<reference evidence="1" key="1">
    <citation type="submission" date="2022-12" db="EMBL/GenBank/DDBJ databases">
        <title>Chromosome-level genome assembly of the bean flower thrips Megalurothrips usitatus.</title>
        <authorList>
            <person name="Ma L."/>
            <person name="Liu Q."/>
            <person name="Li H."/>
            <person name="Cai W."/>
        </authorList>
    </citation>
    <scope>NUCLEOTIDE SEQUENCE</scope>
    <source>
        <strain evidence="1">Cailab_2022a</strain>
    </source>
</reference>
<proteinExistence type="predicted"/>
<name>A0AAV7XX47_9NEOP</name>
<evidence type="ECO:0000313" key="1">
    <source>
        <dbReference type="EMBL" id="KAJ1528114.1"/>
    </source>
</evidence>
<dbReference type="Proteomes" id="UP001075354">
    <property type="component" value="Chromosome 5"/>
</dbReference>
<gene>
    <name evidence="1" type="ORF">ONE63_008028</name>
</gene>
<keyword evidence="2" id="KW-1185">Reference proteome</keyword>